<evidence type="ECO:0000313" key="2">
    <source>
        <dbReference type="Proteomes" id="UP000198988"/>
    </source>
</evidence>
<reference evidence="2" key="1">
    <citation type="submission" date="2016-06" db="EMBL/GenBank/DDBJ databases">
        <authorList>
            <person name="Petersen J."/>
            <person name="Sayavedra L."/>
        </authorList>
    </citation>
    <scope>NUCLEOTIDE SEQUENCE [LARGE SCALE GENOMIC DNA]</scope>
    <source>
        <strain evidence="2">BazSymA</strain>
    </source>
</reference>
<accession>A0A1H6JKJ9</accession>
<organism evidence="1 2">
    <name type="scientific">Bathymodiolus azoricus thioautotrophic gill symbiont</name>
    <dbReference type="NCBI Taxonomy" id="235205"/>
    <lineage>
        <taxon>Bacteria</taxon>
        <taxon>Pseudomonadati</taxon>
        <taxon>Pseudomonadota</taxon>
        <taxon>Gammaproteobacteria</taxon>
        <taxon>sulfur-oxidizing symbionts</taxon>
    </lineage>
</organism>
<gene>
    <name evidence="1" type="ORF">BAZSYMA_ACONTIG61458_0</name>
</gene>
<evidence type="ECO:0000313" key="1">
    <source>
        <dbReference type="EMBL" id="SEH61034.1"/>
    </source>
</evidence>
<dbReference type="EMBL" id="CDSC02000040">
    <property type="protein sequence ID" value="SEH61034.1"/>
    <property type="molecule type" value="Genomic_DNA"/>
</dbReference>
<sequence>MKKIFSFFVLFLIFSTQESPSSLLLPQIYILAPGNKIMQALGNIIIKYYLILVSVKRAPN</sequence>
<name>A0A1H6JKJ9_9GAMM</name>
<dbReference type="Proteomes" id="UP000198988">
    <property type="component" value="Unassembled WGS sequence"/>
</dbReference>
<protein>
    <submittedName>
        <fullName evidence="1">Uncharacterized protein</fullName>
    </submittedName>
</protein>
<dbReference type="AlphaFoldDB" id="A0A1H6JKJ9"/>
<proteinExistence type="predicted"/>